<keyword evidence="19" id="KW-1185">Reference proteome</keyword>
<evidence type="ECO:0000256" key="10">
    <source>
        <dbReference type="ARBA" id="ARBA00022898"/>
    </source>
</evidence>
<accession>A0A1G4SUZ3</accession>
<dbReference type="Pfam" id="PF01063">
    <property type="entry name" value="Aminotran_4"/>
    <property type="match status" value="1"/>
</dbReference>
<dbReference type="InterPro" id="IPR018300">
    <property type="entry name" value="Aminotrans_IV_CS"/>
</dbReference>
<dbReference type="GO" id="GO:0009099">
    <property type="term" value="P:L-valine biosynthetic process"/>
    <property type="evidence" value="ECO:0007669"/>
    <property type="project" value="UniProtKB-UniPathway"/>
</dbReference>
<evidence type="ECO:0000256" key="3">
    <source>
        <dbReference type="ARBA" id="ARBA00004824"/>
    </source>
</evidence>
<keyword evidence="9 17" id="KW-0808">Transferase</keyword>
<dbReference type="GO" id="GO:0006532">
    <property type="term" value="P:aspartate biosynthetic process"/>
    <property type="evidence" value="ECO:0007669"/>
    <property type="project" value="TreeGrafter"/>
</dbReference>
<evidence type="ECO:0000256" key="14">
    <source>
        <dbReference type="ARBA" id="ARBA00049229"/>
    </source>
</evidence>
<dbReference type="InterPro" id="IPR043132">
    <property type="entry name" value="BCAT-like_C"/>
</dbReference>
<evidence type="ECO:0000256" key="11">
    <source>
        <dbReference type="ARBA" id="ARBA00023304"/>
    </source>
</evidence>
<dbReference type="EMBL" id="FMTS01000005">
    <property type="protein sequence ID" value="SCW72980.1"/>
    <property type="molecule type" value="Genomic_DNA"/>
</dbReference>
<reference evidence="19" key="1">
    <citation type="submission" date="2016-10" db="EMBL/GenBank/DDBJ databases">
        <authorList>
            <person name="Varghese N."/>
            <person name="Submissions S."/>
        </authorList>
    </citation>
    <scope>NUCLEOTIDE SEQUENCE [LARGE SCALE GENOMIC DNA]</scope>
    <source>
        <strain evidence="19">CGMCC 1.3431</strain>
    </source>
</reference>
<evidence type="ECO:0000313" key="18">
    <source>
        <dbReference type="EMBL" id="SCW72980.1"/>
    </source>
</evidence>
<dbReference type="GO" id="GO:0005829">
    <property type="term" value="C:cytosol"/>
    <property type="evidence" value="ECO:0007669"/>
    <property type="project" value="TreeGrafter"/>
</dbReference>
<evidence type="ECO:0000256" key="15">
    <source>
        <dbReference type="RuleBase" id="RU004106"/>
    </source>
</evidence>
<dbReference type="InterPro" id="IPR036038">
    <property type="entry name" value="Aminotransferase-like"/>
</dbReference>
<dbReference type="GO" id="GO:0009097">
    <property type="term" value="P:isoleucine biosynthetic process"/>
    <property type="evidence" value="ECO:0007669"/>
    <property type="project" value="UniProtKB-UniPathway"/>
</dbReference>
<organism evidence="18 19">
    <name type="scientific">Asticcacaulis taihuensis</name>
    <dbReference type="NCBI Taxonomy" id="260084"/>
    <lineage>
        <taxon>Bacteria</taxon>
        <taxon>Pseudomonadati</taxon>
        <taxon>Pseudomonadota</taxon>
        <taxon>Alphaproteobacteria</taxon>
        <taxon>Caulobacterales</taxon>
        <taxon>Caulobacteraceae</taxon>
        <taxon>Asticcacaulis</taxon>
    </lineage>
</organism>
<proteinExistence type="inferred from homology"/>
<evidence type="ECO:0000256" key="1">
    <source>
        <dbReference type="ARBA" id="ARBA00001933"/>
    </source>
</evidence>
<comment type="pathway">
    <text evidence="3 17">Amino-acid biosynthesis; L-isoleucine biosynthesis; L-isoleucine from 2-oxobutanoate: step 4/4.</text>
</comment>
<evidence type="ECO:0000256" key="16">
    <source>
        <dbReference type="RuleBase" id="RU004516"/>
    </source>
</evidence>
<keyword evidence="7 17" id="KW-0032">Aminotransferase</keyword>
<dbReference type="GO" id="GO:0052655">
    <property type="term" value="F:L-valine-2-oxoglutarate transaminase activity"/>
    <property type="evidence" value="ECO:0007669"/>
    <property type="project" value="RHEA"/>
</dbReference>
<dbReference type="UniPathway" id="UPA00049">
    <property type="reaction ID" value="UER00062"/>
</dbReference>
<evidence type="ECO:0000256" key="13">
    <source>
        <dbReference type="ARBA" id="ARBA00048798"/>
    </source>
</evidence>
<evidence type="ECO:0000313" key="19">
    <source>
        <dbReference type="Proteomes" id="UP000199150"/>
    </source>
</evidence>
<dbReference type="InterPro" id="IPR043131">
    <property type="entry name" value="BCAT-like_N"/>
</dbReference>
<dbReference type="AlphaFoldDB" id="A0A1G4SUZ3"/>
<evidence type="ECO:0000256" key="7">
    <source>
        <dbReference type="ARBA" id="ARBA00022576"/>
    </source>
</evidence>
<dbReference type="CDD" id="cd01557">
    <property type="entry name" value="BCAT_beta_family"/>
    <property type="match status" value="1"/>
</dbReference>
<gene>
    <name evidence="17" type="primary">ilvE</name>
    <name evidence="18" type="ORF">SAMN02927928_3009</name>
</gene>
<dbReference type="STRING" id="260084.SAMN02927928_3009"/>
<evidence type="ECO:0000256" key="5">
    <source>
        <dbReference type="ARBA" id="ARBA00005072"/>
    </source>
</evidence>
<comment type="pathway">
    <text evidence="4 17">Amino-acid biosynthesis; L-valine biosynthesis; L-valine from pyruvate: step 4/4.</text>
</comment>
<comment type="cofactor">
    <cofactor evidence="1 16">
        <name>pyridoxal 5'-phosphate</name>
        <dbReference type="ChEBI" id="CHEBI:597326"/>
    </cofactor>
</comment>
<dbReference type="InterPro" id="IPR005785">
    <property type="entry name" value="B_amino_transI"/>
</dbReference>
<evidence type="ECO:0000256" key="17">
    <source>
        <dbReference type="RuleBase" id="RU364094"/>
    </source>
</evidence>
<comment type="pathway">
    <text evidence="5 17">Amino-acid biosynthesis; L-leucine biosynthesis; L-leucine from 3-methyl-2-oxobutanoate: step 4/4.</text>
</comment>
<dbReference type="SUPFAM" id="SSF56752">
    <property type="entry name" value="D-aminoacid aminotransferase-like PLP-dependent enzymes"/>
    <property type="match status" value="1"/>
</dbReference>
<dbReference type="PROSITE" id="PS00770">
    <property type="entry name" value="AA_TRANSFER_CLASS_4"/>
    <property type="match status" value="1"/>
</dbReference>
<dbReference type="Proteomes" id="UP000199150">
    <property type="component" value="Unassembled WGS sequence"/>
</dbReference>
<evidence type="ECO:0000256" key="12">
    <source>
        <dbReference type="ARBA" id="ARBA00048212"/>
    </source>
</evidence>
<dbReference type="GO" id="GO:0009098">
    <property type="term" value="P:L-leucine biosynthetic process"/>
    <property type="evidence" value="ECO:0007669"/>
    <property type="project" value="UniProtKB-UniPathway"/>
</dbReference>
<evidence type="ECO:0000256" key="2">
    <source>
        <dbReference type="ARBA" id="ARBA00003109"/>
    </source>
</evidence>
<protein>
    <recommendedName>
        <fullName evidence="17">Branched-chain-amino-acid aminotransferase</fullName>
        <shortName evidence="17">BCAT</shortName>
        <ecNumber evidence="17">2.6.1.42</ecNumber>
    </recommendedName>
</protein>
<dbReference type="InterPro" id="IPR001544">
    <property type="entry name" value="Aminotrans_IV"/>
</dbReference>
<evidence type="ECO:0000256" key="4">
    <source>
        <dbReference type="ARBA" id="ARBA00004931"/>
    </source>
</evidence>
<sequence length="314" mass="33981">MTKLADKIWLNGQMVAWEDAKVHVLTHALHYGTSVFEGIRAYDTPNGSVGFRLRDHLIRLEDSARIYGIKIPYTLDQMIAACKDTLTANGLKSAYWRPVAFLGENGLGVTPKGDNIKVDFAVAAFPWGAYLGEEGLQKGVDVCISSWQRAAPNTIPTAAKMGGNYLSSYLIGKEARGRGYAEGIGLGTDGRLSEGAGENLFLIMNGKIHTPPVAASILGGITRDSIIKLARADGIEVIEQALPREMMYLADEIFMCGTAAEITPIRSVDDIPTRAAGPGKVTKRLMTLFHGLFNGTTEDRFGWLDPIQAPVPAE</sequence>
<evidence type="ECO:0000256" key="6">
    <source>
        <dbReference type="ARBA" id="ARBA00009320"/>
    </source>
</evidence>
<comment type="catalytic activity">
    <reaction evidence="12 17">
        <text>L-valine + 2-oxoglutarate = 3-methyl-2-oxobutanoate + L-glutamate</text>
        <dbReference type="Rhea" id="RHEA:24813"/>
        <dbReference type="ChEBI" id="CHEBI:11851"/>
        <dbReference type="ChEBI" id="CHEBI:16810"/>
        <dbReference type="ChEBI" id="CHEBI:29985"/>
        <dbReference type="ChEBI" id="CHEBI:57762"/>
        <dbReference type="EC" id="2.6.1.42"/>
    </reaction>
</comment>
<dbReference type="FunFam" id="3.20.10.10:FF:000002">
    <property type="entry name" value="D-alanine aminotransferase"/>
    <property type="match status" value="1"/>
</dbReference>
<dbReference type="PANTHER" id="PTHR42743:SF11">
    <property type="entry name" value="AMINODEOXYCHORISMATE LYASE"/>
    <property type="match status" value="1"/>
</dbReference>
<dbReference type="PANTHER" id="PTHR42743">
    <property type="entry name" value="AMINO-ACID AMINOTRANSFERASE"/>
    <property type="match status" value="1"/>
</dbReference>
<comment type="function">
    <text evidence="2 17">Acts on leucine, isoleucine and valine.</text>
</comment>
<dbReference type="GO" id="GO:0052656">
    <property type="term" value="F:L-isoleucine-2-oxoglutarate transaminase activity"/>
    <property type="evidence" value="ECO:0007669"/>
    <property type="project" value="RHEA"/>
</dbReference>
<dbReference type="NCBIfam" id="NF005146">
    <property type="entry name" value="PRK06606.1"/>
    <property type="match status" value="1"/>
</dbReference>
<evidence type="ECO:0000256" key="8">
    <source>
        <dbReference type="ARBA" id="ARBA00022605"/>
    </source>
</evidence>
<dbReference type="GO" id="GO:0052654">
    <property type="term" value="F:L-leucine-2-oxoglutarate transaminase activity"/>
    <property type="evidence" value="ECO:0007669"/>
    <property type="project" value="RHEA"/>
</dbReference>
<comment type="catalytic activity">
    <reaction evidence="14 17">
        <text>L-leucine + 2-oxoglutarate = 4-methyl-2-oxopentanoate + L-glutamate</text>
        <dbReference type="Rhea" id="RHEA:18321"/>
        <dbReference type="ChEBI" id="CHEBI:16810"/>
        <dbReference type="ChEBI" id="CHEBI:17865"/>
        <dbReference type="ChEBI" id="CHEBI:29985"/>
        <dbReference type="ChEBI" id="CHEBI:57427"/>
        <dbReference type="EC" id="2.6.1.42"/>
    </reaction>
</comment>
<dbReference type="OrthoDB" id="21319at2"/>
<dbReference type="InterPro" id="IPR033939">
    <property type="entry name" value="BCAT_family"/>
</dbReference>
<keyword evidence="8 17" id="KW-0028">Amino-acid biosynthesis</keyword>
<dbReference type="Gene3D" id="3.20.10.10">
    <property type="entry name" value="D-amino Acid Aminotransferase, subunit A, domain 2"/>
    <property type="match status" value="1"/>
</dbReference>
<name>A0A1G4SUZ3_9CAUL</name>
<dbReference type="InterPro" id="IPR050571">
    <property type="entry name" value="Class-IV_PLP-Dep_Aminotrnsfr"/>
</dbReference>
<dbReference type="Gene3D" id="3.30.470.10">
    <property type="match status" value="1"/>
</dbReference>
<comment type="catalytic activity">
    <reaction evidence="13 17">
        <text>L-isoleucine + 2-oxoglutarate = (S)-3-methyl-2-oxopentanoate + L-glutamate</text>
        <dbReference type="Rhea" id="RHEA:24801"/>
        <dbReference type="ChEBI" id="CHEBI:16810"/>
        <dbReference type="ChEBI" id="CHEBI:29985"/>
        <dbReference type="ChEBI" id="CHEBI:35146"/>
        <dbReference type="ChEBI" id="CHEBI:58045"/>
        <dbReference type="EC" id="2.6.1.42"/>
    </reaction>
</comment>
<comment type="similarity">
    <text evidence="6 15">Belongs to the class-IV pyridoxal-phosphate-dependent aminotransferase family.</text>
</comment>
<keyword evidence="11 17" id="KW-0100">Branched-chain amino acid biosynthesis</keyword>
<dbReference type="RefSeq" id="WP_090649655.1">
    <property type="nucleotide sequence ID" value="NZ_CBCRYE010000003.1"/>
</dbReference>
<evidence type="ECO:0000256" key="9">
    <source>
        <dbReference type="ARBA" id="ARBA00022679"/>
    </source>
</evidence>
<dbReference type="UniPathway" id="UPA00047">
    <property type="reaction ID" value="UER00058"/>
</dbReference>
<dbReference type="UniPathway" id="UPA00048">
    <property type="reaction ID" value="UER00073"/>
</dbReference>
<keyword evidence="10 16" id="KW-0663">Pyridoxal phosphate</keyword>
<dbReference type="EC" id="2.6.1.42" evidence="17"/>
<dbReference type="NCBIfam" id="TIGR01122">
    <property type="entry name" value="ilvE_I"/>
    <property type="match status" value="1"/>
</dbReference>